<feature type="transmembrane region" description="Helical" evidence="6">
    <location>
        <begin position="74"/>
        <end position="104"/>
    </location>
</feature>
<evidence type="ECO:0000313" key="7">
    <source>
        <dbReference type="EMBL" id="GGF66786.1"/>
    </source>
</evidence>
<dbReference type="Proteomes" id="UP000606044">
    <property type="component" value="Unassembled WGS sequence"/>
</dbReference>
<comment type="caution">
    <text evidence="7">The sequence shown here is derived from an EMBL/GenBank/DDBJ whole genome shotgun (WGS) entry which is preliminary data.</text>
</comment>
<feature type="transmembrane region" description="Helical" evidence="6">
    <location>
        <begin position="44"/>
        <end position="62"/>
    </location>
</feature>
<organism evidence="7 8">
    <name type="scientific">Azorhizobium oxalatiphilum</name>
    <dbReference type="NCBI Taxonomy" id="980631"/>
    <lineage>
        <taxon>Bacteria</taxon>
        <taxon>Pseudomonadati</taxon>
        <taxon>Pseudomonadota</taxon>
        <taxon>Alphaproteobacteria</taxon>
        <taxon>Hyphomicrobiales</taxon>
        <taxon>Xanthobacteraceae</taxon>
        <taxon>Azorhizobium</taxon>
    </lineage>
</organism>
<feature type="transmembrane region" description="Helical" evidence="6">
    <location>
        <begin position="143"/>
        <end position="160"/>
    </location>
</feature>
<evidence type="ECO:0000313" key="8">
    <source>
        <dbReference type="Proteomes" id="UP000606044"/>
    </source>
</evidence>
<evidence type="ECO:0008006" key="9">
    <source>
        <dbReference type="Google" id="ProtNLM"/>
    </source>
</evidence>
<dbReference type="EMBL" id="BMCT01000003">
    <property type="protein sequence ID" value="GGF66786.1"/>
    <property type="molecule type" value="Genomic_DNA"/>
</dbReference>
<accession>A0A917FCQ8</accession>
<dbReference type="GO" id="GO:0005886">
    <property type="term" value="C:plasma membrane"/>
    <property type="evidence" value="ECO:0007669"/>
    <property type="project" value="UniProtKB-SubCell"/>
</dbReference>
<evidence type="ECO:0000256" key="1">
    <source>
        <dbReference type="ARBA" id="ARBA00004651"/>
    </source>
</evidence>
<evidence type="ECO:0000256" key="4">
    <source>
        <dbReference type="ARBA" id="ARBA00022989"/>
    </source>
</evidence>
<sequence length="169" mass="17786">MDAFLHLPDKRMAAAIVGLQLALRVAISAAITLPIAKALHFEQPVYAFVAAVIVTDLSPKISRHLGLIRIAATLVGAAIGMALSLAFGAGLYTVGVGVFASMVMCQLLNVADGAKVAGYIAGLILFDHLGDAWTYAMDRILETLLGVFVAWGVSLVPKLVNYDRVDPAP</sequence>
<reference evidence="7" key="1">
    <citation type="journal article" date="2014" name="Int. J. Syst. Evol. Microbiol.">
        <title>Complete genome sequence of Corynebacterium casei LMG S-19264T (=DSM 44701T), isolated from a smear-ripened cheese.</title>
        <authorList>
            <consortium name="US DOE Joint Genome Institute (JGI-PGF)"/>
            <person name="Walter F."/>
            <person name="Albersmeier A."/>
            <person name="Kalinowski J."/>
            <person name="Ruckert C."/>
        </authorList>
    </citation>
    <scope>NUCLEOTIDE SEQUENCE</scope>
    <source>
        <strain evidence="7">CCM 7897</strain>
    </source>
</reference>
<gene>
    <name evidence="7" type="ORF">GCM10007301_28050</name>
</gene>
<evidence type="ECO:0000256" key="2">
    <source>
        <dbReference type="ARBA" id="ARBA00022475"/>
    </source>
</evidence>
<evidence type="ECO:0000256" key="5">
    <source>
        <dbReference type="ARBA" id="ARBA00023136"/>
    </source>
</evidence>
<comment type="subcellular location">
    <subcellularLocation>
        <location evidence="1">Cell membrane</location>
        <topology evidence="1">Multi-pass membrane protein</topology>
    </subcellularLocation>
</comment>
<protein>
    <recommendedName>
        <fullName evidence="9">FUSC family protein</fullName>
    </recommendedName>
</protein>
<dbReference type="InterPro" id="IPR010343">
    <property type="entry name" value="ArAE_1"/>
</dbReference>
<name>A0A917FCQ8_9HYPH</name>
<dbReference type="Pfam" id="PF06081">
    <property type="entry name" value="ArAE_1"/>
    <property type="match status" value="1"/>
</dbReference>
<keyword evidence="3 6" id="KW-0812">Transmembrane</keyword>
<keyword evidence="8" id="KW-1185">Reference proteome</keyword>
<keyword evidence="5 6" id="KW-0472">Membrane</keyword>
<proteinExistence type="predicted"/>
<keyword evidence="4 6" id="KW-1133">Transmembrane helix</keyword>
<evidence type="ECO:0000256" key="6">
    <source>
        <dbReference type="SAM" id="Phobius"/>
    </source>
</evidence>
<evidence type="ECO:0000256" key="3">
    <source>
        <dbReference type="ARBA" id="ARBA00022692"/>
    </source>
</evidence>
<reference evidence="7" key="2">
    <citation type="submission" date="2020-09" db="EMBL/GenBank/DDBJ databases">
        <authorList>
            <person name="Sun Q."/>
            <person name="Sedlacek I."/>
        </authorList>
    </citation>
    <scope>NUCLEOTIDE SEQUENCE</scope>
    <source>
        <strain evidence="7">CCM 7897</strain>
    </source>
</reference>
<keyword evidence="2" id="KW-1003">Cell membrane</keyword>
<dbReference type="AlphaFoldDB" id="A0A917FCQ8"/>